<protein>
    <submittedName>
        <fullName evidence="2">Uncharacterized protein</fullName>
    </submittedName>
</protein>
<evidence type="ECO:0000313" key="2">
    <source>
        <dbReference type="EMBL" id="CAI4007994.1"/>
    </source>
</evidence>
<feature type="compositionally biased region" description="Low complexity" evidence="1">
    <location>
        <begin position="106"/>
        <end position="118"/>
    </location>
</feature>
<proteinExistence type="predicted"/>
<sequence length="322" mass="33766">MLQVAKAAREAGVRRKQLARSIASTASSSGSSGSGKRSSRTMEPTASTQVTPDPKQVCSVPPTDAQPRDSQDLLFPPVDDTAVDDGSNAEPVIPVESLPNAEGQQATPTEPTEPTAKPGVPIVFGPPCSTFSHAQAAAPSPTNPTPANPPNSNPPNPPAPANPPNGNPPNPAPANPPNGNPPNGNPPNPTPANPPNPPTAGNPPNPPNALAAGNPPNQPSGSNPPPAEPADDPEVSKKAAKNQYMRYYRSLRSLNCPPAVRQKFDEANECPPAECQQKLQELFEEFKRCNGDWLQSSICLQESRSHSTATCGIWKWLTRSDT</sequence>
<evidence type="ECO:0000256" key="1">
    <source>
        <dbReference type="SAM" id="MobiDB-lite"/>
    </source>
</evidence>
<feature type="compositionally biased region" description="Low complexity" evidence="1">
    <location>
        <begin position="19"/>
        <end position="36"/>
    </location>
</feature>
<accession>A0A9P1GF29</accession>
<dbReference type="Proteomes" id="UP001152797">
    <property type="component" value="Unassembled WGS sequence"/>
</dbReference>
<keyword evidence="4" id="KW-1185">Reference proteome</keyword>
<dbReference type="AlphaFoldDB" id="A0A9P1GF29"/>
<dbReference type="EMBL" id="CAMXCT010004175">
    <property type="protein sequence ID" value="CAI4007994.1"/>
    <property type="molecule type" value="Genomic_DNA"/>
</dbReference>
<feature type="compositionally biased region" description="Polar residues" evidence="1">
    <location>
        <begin position="41"/>
        <end position="51"/>
    </location>
</feature>
<reference evidence="3 4" key="2">
    <citation type="submission" date="2024-05" db="EMBL/GenBank/DDBJ databases">
        <authorList>
            <person name="Chen Y."/>
            <person name="Shah S."/>
            <person name="Dougan E. K."/>
            <person name="Thang M."/>
            <person name="Chan C."/>
        </authorList>
    </citation>
    <scope>NUCLEOTIDE SEQUENCE [LARGE SCALE GENOMIC DNA]</scope>
</reference>
<feature type="compositionally biased region" description="Pro residues" evidence="1">
    <location>
        <begin position="216"/>
        <end position="228"/>
    </location>
</feature>
<evidence type="ECO:0000313" key="4">
    <source>
        <dbReference type="Proteomes" id="UP001152797"/>
    </source>
</evidence>
<dbReference type="PRINTS" id="PR01217">
    <property type="entry name" value="PRICHEXTENSN"/>
</dbReference>
<name>A0A9P1GF29_9DINO</name>
<dbReference type="EMBL" id="CAMXCT030004175">
    <property type="protein sequence ID" value="CAL4795306.1"/>
    <property type="molecule type" value="Genomic_DNA"/>
</dbReference>
<evidence type="ECO:0000313" key="3">
    <source>
        <dbReference type="EMBL" id="CAL4795306.1"/>
    </source>
</evidence>
<gene>
    <name evidence="2" type="ORF">C1SCF055_LOCUS33487</name>
</gene>
<reference evidence="2" key="1">
    <citation type="submission" date="2022-10" db="EMBL/GenBank/DDBJ databases">
        <authorList>
            <person name="Chen Y."/>
            <person name="Dougan E. K."/>
            <person name="Chan C."/>
            <person name="Rhodes N."/>
            <person name="Thang M."/>
        </authorList>
    </citation>
    <scope>NUCLEOTIDE SEQUENCE</scope>
</reference>
<organism evidence="2">
    <name type="scientific">Cladocopium goreaui</name>
    <dbReference type="NCBI Taxonomy" id="2562237"/>
    <lineage>
        <taxon>Eukaryota</taxon>
        <taxon>Sar</taxon>
        <taxon>Alveolata</taxon>
        <taxon>Dinophyceae</taxon>
        <taxon>Suessiales</taxon>
        <taxon>Symbiodiniaceae</taxon>
        <taxon>Cladocopium</taxon>
    </lineage>
</organism>
<comment type="caution">
    <text evidence="2">The sequence shown here is derived from an EMBL/GenBank/DDBJ whole genome shotgun (WGS) entry which is preliminary data.</text>
</comment>
<dbReference type="EMBL" id="CAMXCT020004175">
    <property type="protein sequence ID" value="CAL1161369.1"/>
    <property type="molecule type" value="Genomic_DNA"/>
</dbReference>
<feature type="compositionally biased region" description="Pro residues" evidence="1">
    <location>
        <begin position="141"/>
        <end position="207"/>
    </location>
</feature>
<feature type="region of interest" description="Disordered" evidence="1">
    <location>
        <begin position="1"/>
        <end position="242"/>
    </location>
</feature>